<accession>A0ABU0M6K2</accession>
<evidence type="ECO:0000256" key="1">
    <source>
        <dbReference type="SAM" id="MobiDB-lite"/>
    </source>
</evidence>
<feature type="compositionally biased region" description="Low complexity" evidence="1">
    <location>
        <begin position="230"/>
        <end position="242"/>
    </location>
</feature>
<feature type="compositionally biased region" description="Low complexity" evidence="1">
    <location>
        <begin position="194"/>
        <end position="210"/>
    </location>
</feature>
<feature type="region of interest" description="Disordered" evidence="1">
    <location>
        <begin position="191"/>
        <end position="244"/>
    </location>
</feature>
<feature type="region of interest" description="Disordered" evidence="1">
    <location>
        <begin position="75"/>
        <end position="160"/>
    </location>
</feature>
<feature type="compositionally biased region" description="Low complexity" evidence="1">
    <location>
        <begin position="82"/>
        <end position="93"/>
    </location>
</feature>
<dbReference type="Proteomes" id="UP001223743">
    <property type="component" value="Unassembled WGS sequence"/>
</dbReference>
<dbReference type="RefSeq" id="WP_266279410.1">
    <property type="nucleotide sequence ID" value="NZ_JAPKNF010000001.1"/>
</dbReference>
<gene>
    <name evidence="2" type="ORF">QO015_002205</name>
</gene>
<comment type="caution">
    <text evidence="2">The sequence shown here is derived from an EMBL/GenBank/DDBJ whole genome shotgun (WGS) entry which is preliminary data.</text>
</comment>
<sequence length="274" mass="26572">MAAAIGVTVAAAREAGEAAAAAITGNAPAGTMDCDDASTVIAGAATGDVDSACASYAKAAAAGAAETAGIAVSTEPDGVDWPARGGAAAPADDASGKRPLGEAVISDSHAGVDGVPPPADGSRAMNPSPSGERSRRQDRSACPASSRAGPGPMAALRASDNPLIGSKNAIERSAAGASCAGLPSALTAACSNTPSRAAGAPAGAAREPGSNNGASGRYVATRSPRSSIEAASTGTPSTAASTKLFSGRRLITGADEMKPRWREVNVKDACDTLE</sequence>
<name>A0ABU0M6K2_9HYPH</name>
<reference evidence="2 3" key="1">
    <citation type="submission" date="2023-07" db="EMBL/GenBank/DDBJ databases">
        <title>Genomic Encyclopedia of Type Strains, Phase IV (KMG-IV): sequencing the most valuable type-strain genomes for metagenomic binning, comparative biology and taxonomic classification.</title>
        <authorList>
            <person name="Goeker M."/>
        </authorList>
    </citation>
    <scope>NUCLEOTIDE SEQUENCE [LARGE SCALE GENOMIC DNA]</scope>
    <source>
        <strain evidence="2 3">B1-1</strain>
    </source>
</reference>
<evidence type="ECO:0000313" key="2">
    <source>
        <dbReference type="EMBL" id="MDQ0516592.1"/>
    </source>
</evidence>
<evidence type="ECO:0000313" key="3">
    <source>
        <dbReference type="Proteomes" id="UP001223743"/>
    </source>
</evidence>
<protein>
    <submittedName>
        <fullName evidence="2">Uncharacterized protein</fullName>
    </submittedName>
</protein>
<keyword evidence="3" id="KW-1185">Reference proteome</keyword>
<organism evidence="2 3">
    <name type="scientific">Kaistia geumhonensis</name>
    <dbReference type="NCBI Taxonomy" id="410839"/>
    <lineage>
        <taxon>Bacteria</taxon>
        <taxon>Pseudomonadati</taxon>
        <taxon>Pseudomonadota</taxon>
        <taxon>Alphaproteobacteria</taxon>
        <taxon>Hyphomicrobiales</taxon>
        <taxon>Kaistiaceae</taxon>
        <taxon>Kaistia</taxon>
    </lineage>
</organism>
<proteinExistence type="predicted"/>
<dbReference type="EMBL" id="JAUSWJ010000001">
    <property type="protein sequence ID" value="MDQ0516592.1"/>
    <property type="molecule type" value="Genomic_DNA"/>
</dbReference>